<dbReference type="InterPro" id="IPR013013">
    <property type="entry name" value="PTS_EIIC_1"/>
</dbReference>
<feature type="domain" description="PTS EIIC type-1" evidence="14">
    <location>
        <begin position="106"/>
        <end position="468"/>
    </location>
</feature>
<dbReference type="SUPFAM" id="SSF55604">
    <property type="entry name" value="Glucose permease domain IIB"/>
    <property type="match status" value="1"/>
</dbReference>
<dbReference type="GO" id="GO:0008982">
    <property type="term" value="F:protein-N(PI)-phosphohistidine-sugar phosphotransferase activity"/>
    <property type="evidence" value="ECO:0007669"/>
    <property type="project" value="InterPro"/>
</dbReference>
<feature type="transmembrane region" description="Helical" evidence="12">
    <location>
        <begin position="255"/>
        <end position="283"/>
    </location>
</feature>
<organism evidence="15 16">
    <name type="scientific">Enterococcus durans</name>
    <dbReference type="NCBI Taxonomy" id="53345"/>
    <lineage>
        <taxon>Bacteria</taxon>
        <taxon>Bacillati</taxon>
        <taxon>Bacillota</taxon>
        <taxon>Bacilli</taxon>
        <taxon>Lactobacillales</taxon>
        <taxon>Enterococcaceae</taxon>
        <taxon>Enterococcus</taxon>
    </lineage>
</organism>
<keyword evidence="8" id="KW-0418">Kinase</keyword>
<accession>A0A367CHS0</accession>
<feature type="transmembrane region" description="Helical" evidence="12">
    <location>
        <begin position="111"/>
        <end position="136"/>
    </location>
</feature>
<evidence type="ECO:0000259" key="13">
    <source>
        <dbReference type="PROSITE" id="PS51098"/>
    </source>
</evidence>
<dbReference type="Pfam" id="PF00367">
    <property type="entry name" value="PTS_EIIB"/>
    <property type="match status" value="1"/>
</dbReference>
<feature type="transmembrane region" description="Helical" evidence="12">
    <location>
        <begin position="393"/>
        <end position="417"/>
    </location>
</feature>
<keyword evidence="7 12" id="KW-0812">Transmembrane</keyword>
<feature type="transmembrane region" description="Helical" evidence="12">
    <location>
        <begin position="186"/>
        <end position="203"/>
    </location>
</feature>
<evidence type="ECO:0000256" key="12">
    <source>
        <dbReference type="SAM" id="Phobius"/>
    </source>
</evidence>
<keyword evidence="4" id="KW-0762">Sugar transport</keyword>
<sequence>MSNNYSELANLILINVGGKQNVTNVTHCMTRLRFNLKDESQVNEDSLKNIPQVLSLVKAGGQTQVVIGPTVDKVYAEIVKQSGITETAKLNIELDEDIKTKISIKSIGSSILNGITGSITPILPVFIVSGILKMIAFLLGPDIFNFMSSESDLIRLFNMIGDSVFYFLPVFVAYSAAKYFDCNRVISLLLALMLIYPDMLSLVEAGEPFTVYGIPMVLVDYTQAVIPIIINVWIYSYVEKYVKKIVPDTLRTLGIPVLSVLIMIPIILCLVGPLCTTIMSLIADGIIWLSNTIGIAAITLIAGCWTMIIAVGMHLPIMMALLPANMEIGYDAIVSPGTIATVFASFAVSIGYGIRARRKEDRAVGWGFFVTYAFGKVSEPLIYGLLLRNMKALAWTVIGGACGGFTMGILSAKVYIFSSVGLPFMNPLRFGPDLVKGIIGCAVAFGVTLALSLIFGFEMQNESPMRTN</sequence>
<dbReference type="PROSITE" id="PS51103">
    <property type="entry name" value="PTS_EIIC_TYPE_1"/>
    <property type="match status" value="1"/>
</dbReference>
<gene>
    <name evidence="15" type="ORF">EA71_02325</name>
</gene>
<dbReference type="EMBL" id="LEPB01000004">
    <property type="protein sequence ID" value="RCA11560.1"/>
    <property type="molecule type" value="Genomic_DNA"/>
</dbReference>
<name>A0A367CHS0_9ENTE</name>
<comment type="caution">
    <text evidence="15">The sequence shown here is derived from an EMBL/GenBank/DDBJ whole genome shotgun (WGS) entry which is preliminary data.</text>
</comment>
<evidence type="ECO:0000256" key="1">
    <source>
        <dbReference type="ARBA" id="ARBA00004651"/>
    </source>
</evidence>
<evidence type="ECO:0000256" key="7">
    <source>
        <dbReference type="ARBA" id="ARBA00022692"/>
    </source>
</evidence>
<evidence type="ECO:0000256" key="6">
    <source>
        <dbReference type="ARBA" id="ARBA00022683"/>
    </source>
</evidence>
<evidence type="ECO:0000256" key="3">
    <source>
        <dbReference type="ARBA" id="ARBA00022475"/>
    </source>
</evidence>
<dbReference type="PROSITE" id="PS01035">
    <property type="entry name" value="PTS_EIIB_TYPE_1_CYS"/>
    <property type="match status" value="1"/>
</dbReference>
<dbReference type="GO" id="GO:0016301">
    <property type="term" value="F:kinase activity"/>
    <property type="evidence" value="ECO:0007669"/>
    <property type="project" value="UniProtKB-KW"/>
</dbReference>
<dbReference type="InterPro" id="IPR003352">
    <property type="entry name" value="PTS_EIIC"/>
</dbReference>
<evidence type="ECO:0000256" key="9">
    <source>
        <dbReference type="ARBA" id="ARBA00022989"/>
    </source>
</evidence>
<dbReference type="CDD" id="cd00212">
    <property type="entry name" value="PTS_IIB_glc"/>
    <property type="match status" value="1"/>
</dbReference>
<dbReference type="PANTHER" id="PTHR30175:SF1">
    <property type="entry name" value="PTS SYSTEM ARBUTIN-, CELLOBIOSE-, AND SALICIN-SPECIFIC EIIBC COMPONENT-RELATED"/>
    <property type="match status" value="1"/>
</dbReference>
<dbReference type="GO" id="GO:0090589">
    <property type="term" value="F:protein-phosphocysteine-trehalose phosphotransferase system transporter activity"/>
    <property type="evidence" value="ECO:0007669"/>
    <property type="project" value="TreeGrafter"/>
</dbReference>
<evidence type="ECO:0000256" key="4">
    <source>
        <dbReference type="ARBA" id="ARBA00022597"/>
    </source>
</evidence>
<evidence type="ECO:0000313" key="16">
    <source>
        <dbReference type="Proteomes" id="UP000252797"/>
    </source>
</evidence>
<dbReference type="PROSITE" id="PS51098">
    <property type="entry name" value="PTS_EIIB_TYPE_1"/>
    <property type="match status" value="1"/>
</dbReference>
<comment type="subcellular location">
    <subcellularLocation>
        <location evidence="1">Cell membrane</location>
        <topology evidence="1">Multi-pass membrane protein</topology>
    </subcellularLocation>
</comment>
<keyword evidence="9 12" id="KW-1133">Transmembrane helix</keyword>
<protein>
    <recommendedName>
        <fullName evidence="17">PTS transporter subunit EIIC</fullName>
    </recommendedName>
</protein>
<dbReference type="GO" id="GO:0015771">
    <property type="term" value="P:trehalose transport"/>
    <property type="evidence" value="ECO:0007669"/>
    <property type="project" value="TreeGrafter"/>
</dbReference>
<evidence type="ECO:0000256" key="2">
    <source>
        <dbReference type="ARBA" id="ARBA00022448"/>
    </source>
</evidence>
<dbReference type="GO" id="GO:0005886">
    <property type="term" value="C:plasma membrane"/>
    <property type="evidence" value="ECO:0007669"/>
    <property type="project" value="UniProtKB-SubCell"/>
</dbReference>
<evidence type="ECO:0000259" key="14">
    <source>
        <dbReference type="PROSITE" id="PS51103"/>
    </source>
</evidence>
<dbReference type="RefSeq" id="WP_113846175.1">
    <property type="nucleotide sequence ID" value="NZ_JADPAK010000003.1"/>
</dbReference>
<feature type="active site" description="Phosphocysteine intermediate; for EIIB activity" evidence="11">
    <location>
        <position position="28"/>
    </location>
</feature>
<dbReference type="GO" id="GO:0009401">
    <property type="term" value="P:phosphoenolpyruvate-dependent sugar phosphotransferase system"/>
    <property type="evidence" value="ECO:0007669"/>
    <property type="project" value="UniProtKB-KW"/>
</dbReference>
<dbReference type="InterPro" id="IPR036878">
    <property type="entry name" value="Glu_permease_IIB"/>
</dbReference>
<evidence type="ECO:0000313" key="15">
    <source>
        <dbReference type="EMBL" id="RCA11560.1"/>
    </source>
</evidence>
<evidence type="ECO:0000256" key="10">
    <source>
        <dbReference type="ARBA" id="ARBA00023136"/>
    </source>
</evidence>
<feature type="transmembrane region" description="Helical" evidence="12">
    <location>
        <begin position="209"/>
        <end position="234"/>
    </location>
</feature>
<dbReference type="InterPro" id="IPR050558">
    <property type="entry name" value="PTS_Sugar-Specific_Components"/>
</dbReference>
<dbReference type="AlphaFoldDB" id="A0A367CHS0"/>
<feature type="transmembrane region" description="Helical" evidence="12">
    <location>
        <begin position="295"/>
        <end position="321"/>
    </location>
</feature>
<dbReference type="InterPro" id="IPR001996">
    <property type="entry name" value="PTS_IIB_1"/>
</dbReference>
<keyword evidence="6" id="KW-0598">Phosphotransferase system</keyword>
<proteinExistence type="predicted"/>
<evidence type="ECO:0008006" key="17">
    <source>
        <dbReference type="Google" id="ProtNLM"/>
    </source>
</evidence>
<feature type="transmembrane region" description="Helical" evidence="12">
    <location>
        <begin position="333"/>
        <end position="354"/>
    </location>
</feature>
<dbReference type="Pfam" id="PF02378">
    <property type="entry name" value="PTS_EIIC"/>
    <property type="match status" value="1"/>
</dbReference>
<keyword evidence="10 12" id="KW-0472">Membrane</keyword>
<dbReference type="FunFam" id="3.30.1360.60:FF:000001">
    <property type="entry name" value="PTS system glucose-specific IIBC component PtsG"/>
    <property type="match status" value="1"/>
</dbReference>
<dbReference type="InterPro" id="IPR018113">
    <property type="entry name" value="PTrfase_EIIB_Cys"/>
</dbReference>
<dbReference type="Proteomes" id="UP000252797">
    <property type="component" value="Unassembled WGS sequence"/>
</dbReference>
<feature type="transmembrane region" description="Helical" evidence="12">
    <location>
        <begin position="156"/>
        <end position="174"/>
    </location>
</feature>
<keyword evidence="5" id="KW-0808">Transferase</keyword>
<keyword evidence="2" id="KW-0813">Transport</keyword>
<feature type="transmembrane region" description="Helical" evidence="12">
    <location>
        <begin position="437"/>
        <end position="457"/>
    </location>
</feature>
<feature type="domain" description="PTS EIIB type-1" evidence="13">
    <location>
        <begin position="6"/>
        <end position="88"/>
    </location>
</feature>
<dbReference type="Gene3D" id="3.30.1360.60">
    <property type="entry name" value="Glucose permease domain IIB"/>
    <property type="match status" value="1"/>
</dbReference>
<feature type="transmembrane region" description="Helical" evidence="12">
    <location>
        <begin position="366"/>
        <end position="386"/>
    </location>
</feature>
<evidence type="ECO:0000256" key="8">
    <source>
        <dbReference type="ARBA" id="ARBA00022777"/>
    </source>
</evidence>
<evidence type="ECO:0000256" key="11">
    <source>
        <dbReference type="PROSITE-ProRule" id="PRU00421"/>
    </source>
</evidence>
<keyword evidence="3" id="KW-1003">Cell membrane</keyword>
<reference evidence="15 16" key="1">
    <citation type="submission" date="2015-06" db="EMBL/GenBank/DDBJ databases">
        <title>The Genome Sequence of Enterococcus durans 4EA1.</title>
        <authorList>
            <consortium name="The Broad Institute Genomics Platform"/>
            <consortium name="The Broad Institute Genome Sequencing Center for Infectious Disease"/>
            <person name="Earl A.M."/>
            <person name="Van Tyne D."/>
            <person name="Lebreton F."/>
            <person name="Saavedra J.T."/>
            <person name="Gilmore M.S."/>
            <person name="Manson Mcguire A."/>
            <person name="Clock S."/>
            <person name="Crupain M."/>
            <person name="Rangan U."/>
            <person name="Young S."/>
            <person name="Abouelleil A."/>
            <person name="Cao P."/>
            <person name="Chapman S.B."/>
            <person name="Griggs A."/>
            <person name="Priest M."/>
            <person name="Shea T."/>
            <person name="Wortman J."/>
            <person name="Nusbaum C."/>
            <person name="Birren B."/>
        </authorList>
    </citation>
    <scope>NUCLEOTIDE SEQUENCE [LARGE SCALE GENOMIC DNA]</scope>
    <source>
        <strain evidence="15 16">4EA1</strain>
    </source>
</reference>
<dbReference type="PANTHER" id="PTHR30175">
    <property type="entry name" value="PHOSPHOTRANSFERASE SYSTEM TRANSPORT PROTEIN"/>
    <property type="match status" value="1"/>
</dbReference>
<evidence type="ECO:0000256" key="5">
    <source>
        <dbReference type="ARBA" id="ARBA00022679"/>
    </source>
</evidence>